<accession>A0A8K0KVV0</accession>
<name>A0A8K0KVV0_9PEZI</name>
<dbReference type="EMBL" id="JAESVG020000011">
    <property type="protein sequence ID" value="KAG8622900.1"/>
    <property type="molecule type" value="Genomic_DNA"/>
</dbReference>
<proteinExistence type="predicted"/>
<protein>
    <submittedName>
        <fullName evidence="1">Uncharacterized protein</fullName>
    </submittedName>
</protein>
<gene>
    <name evidence="1" type="ORF">KVT40_009217</name>
</gene>
<comment type="caution">
    <text evidence="1">The sequence shown here is derived from an EMBL/GenBank/DDBJ whole genome shotgun (WGS) entry which is preliminary data.</text>
</comment>
<evidence type="ECO:0000313" key="2">
    <source>
        <dbReference type="Proteomes" id="UP000809789"/>
    </source>
</evidence>
<sequence>MTESRTSFNLLQGHNQELKTIVPAHYRRKFGVLKQLKMGQFLSAVQLRSNMRVFKIGYEVGINAQMLFAKAVHAVAKDCLANRRVVVTNYMAKDQIYHGYLSTVVPPSGEVVLALKYRWAERGDFRVVHDLENELRTKLEGTGFALICHTVPEPDDIAYSRLAPQDHSTAAKVSQSDVPNGIERMRLHRHLFSVSRINRMNTAGGPHFGAVED</sequence>
<keyword evidence="2" id="KW-1185">Reference proteome</keyword>
<dbReference type="Proteomes" id="UP000809789">
    <property type="component" value="Unassembled WGS sequence"/>
</dbReference>
<organism evidence="1 2">
    <name type="scientific">Elsinoe batatas</name>
    <dbReference type="NCBI Taxonomy" id="2601811"/>
    <lineage>
        <taxon>Eukaryota</taxon>
        <taxon>Fungi</taxon>
        <taxon>Dikarya</taxon>
        <taxon>Ascomycota</taxon>
        <taxon>Pezizomycotina</taxon>
        <taxon>Dothideomycetes</taxon>
        <taxon>Dothideomycetidae</taxon>
        <taxon>Myriangiales</taxon>
        <taxon>Elsinoaceae</taxon>
        <taxon>Elsinoe</taxon>
    </lineage>
</organism>
<evidence type="ECO:0000313" key="1">
    <source>
        <dbReference type="EMBL" id="KAG8622900.1"/>
    </source>
</evidence>
<reference evidence="1" key="1">
    <citation type="submission" date="2021-07" db="EMBL/GenBank/DDBJ databases">
        <title>Elsinoe batatas strain:CRI-CJ2 Genome sequencing and assembly.</title>
        <authorList>
            <person name="Huang L."/>
        </authorList>
    </citation>
    <scope>NUCLEOTIDE SEQUENCE</scope>
    <source>
        <strain evidence="1">CRI-CJ2</strain>
    </source>
</reference>
<dbReference type="AlphaFoldDB" id="A0A8K0KVV0"/>